<evidence type="ECO:0000313" key="2">
    <source>
        <dbReference type="EMBL" id="CAK8162774.1"/>
    </source>
</evidence>
<evidence type="ECO:0000313" key="3">
    <source>
        <dbReference type="Proteomes" id="UP001314181"/>
    </source>
</evidence>
<dbReference type="EMBL" id="CAWVOK010000014">
    <property type="protein sequence ID" value="CAK8162774.1"/>
    <property type="molecule type" value="Genomic_DNA"/>
</dbReference>
<organism evidence="2 3">
    <name type="scientific">Candidatus Xenohaliotis californiensis</name>
    <dbReference type="NCBI Taxonomy" id="84677"/>
    <lineage>
        <taxon>Bacteria</taxon>
        <taxon>Pseudomonadati</taxon>
        <taxon>Pseudomonadota</taxon>
        <taxon>Alphaproteobacteria</taxon>
        <taxon>Rickettsiales</taxon>
        <taxon>Anaplasmataceae</taxon>
        <taxon>Candidatus Xenohaliotis</taxon>
    </lineage>
</organism>
<comment type="caution">
    <text evidence="2">The sequence shown here is derived from an EMBL/GenBank/DDBJ whole genome shotgun (WGS) entry which is preliminary data.</text>
</comment>
<dbReference type="Proteomes" id="UP001314181">
    <property type="component" value="Unassembled WGS sequence"/>
</dbReference>
<feature type="domain" description="DUF7146" evidence="1">
    <location>
        <begin position="27"/>
        <end position="77"/>
    </location>
</feature>
<dbReference type="RefSeq" id="WP_338363808.1">
    <property type="nucleotide sequence ID" value="NZ_CAWVOK010000014.1"/>
</dbReference>
<dbReference type="Pfam" id="PF23639">
    <property type="entry name" value="DUF7146"/>
    <property type="match status" value="1"/>
</dbReference>
<keyword evidence="3" id="KW-1185">Reference proteome</keyword>
<proteinExistence type="predicted"/>
<gene>
    <name evidence="2" type="ORF">CAXC1_220056</name>
</gene>
<reference evidence="2 3" key="1">
    <citation type="submission" date="2024-01" db="EMBL/GenBank/DDBJ databases">
        <authorList>
            <person name="Kunselman E."/>
        </authorList>
    </citation>
    <scope>NUCLEOTIDE SEQUENCE [LARGE SCALE GENOMIC DNA]</scope>
    <source>
        <strain evidence="2">2 abalone samples</strain>
    </source>
</reference>
<sequence>MDILKTISDQFGLNNLNKERKTNKNIQEYIDKILSECIPLKGTIAEKYLREERNIKIELNDNLLFHPKLEHSFSKNHYPFQKTKIGMILIKINFIHLLQNNICKKTHTIVNRI</sequence>
<dbReference type="InterPro" id="IPR055570">
    <property type="entry name" value="DUF7146"/>
</dbReference>
<protein>
    <recommendedName>
        <fullName evidence="1">DUF7146 domain-containing protein</fullName>
    </recommendedName>
</protein>
<accession>A0ABP0ESG1</accession>
<evidence type="ECO:0000259" key="1">
    <source>
        <dbReference type="Pfam" id="PF23639"/>
    </source>
</evidence>
<name>A0ABP0ESG1_9RICK</name>